<sequence length="72" mass="8351">MFDEIEFLRKQMHEAYEKGLPLTDVRMIHISQDLDKLLTLYHVIHNSESKSFHLNLLTGINVITLGGDDSHM</sequence>
<organism evidence="1 2">
    <name type="scientific">Paenibacillus arenosi</name>
    <dbReference type="NCBI Taxonomy" id="2774142"/>
    <lineage>
        <taxon>Bacteria</taxon>
        <taxon>Bacillati</taxon>
        <taxon>Bacillota</taxon>
        <taxon>Bacilli</taxon>
        <taxon>Bacillales</taxon>
        <taxon>Paenibacillaceae</taxon>
        <taxon>Paenibacillus</taxon>
    </lineage>
</organism>
<evidence type="ECO:0000313" key="1">
    <source>
        <dbReference type="EMBL" id="MBD8500515.1"/>
    </source>
</evidence>
<name>A0ABR9B2B7_9BACL</name>
<dbReference type="Pfam" id="PF09388">
    <property type="entry name" value="SpoOE-like"/>
    <property type="match status" value="1"/>
</dbReference>
<reference evidence="1 2" key="1">
    <citation type="submission" date="2020-09" db="EMBL/GenBank/DDBJ databases">
        <title>Paenibacillus sp. CAU 1523 isolated from sand of Haeundae Beach.</title>
        <authorList>
            <person name="Kim W."/>
        </authorList>
    </citation>
    <scope>NUCLEOTIDE SEQUENCE [LARGE SCALE GENOMIC DNA]</scope>
    <source>
        <strain evidence="1 2">CAU 1523</strain>
    </source>
</reference>
<keyword evidence="2" id="KW-1185">Reference proteome</keyword>
<dbReference type="Gene3D" id="4.10.280.10">
    <property type="entry name" value="Helix-loop-helix DNA-binding domain"/>
    <property type="match status" value="1"/>
</dbReference>
<gene>
    <name evidence="1" type="ORF">IFO66_19705</name>
</gene>
<evidence type="ECO:0000313" key="2">
    <source>
        <dbReference type="Proteomes" id="UP000634529"/>
    </source>
</evidence>
<dbReference type="SUPFAM" id="SSF140500">
    <property type="entry name" value="BAS1536-like"/>
    <property type="match status" value="1"/>
</dbReference>
<dbReference type="EMBL" id="JACYTN010000024">
    <property type="protein sequence ID" value="MBD8500515.1"/>
    <property type="molecule type" value="Genomic_DNA"/>
</dbReference>
<dbReference type="InterPro" id="IPR037208">
    <property type="entry name" value="Spo0E-like_sf"/>
</dbReference>
<dbReference type="Proteomes" id="UP000634529">
    <property type="component" value="Unassembled WGS sequence"/>
</dbReference>
<dbReference type="InterPro" id="IPR018540">
    <property type="entry name" value="Spo0E-like"/>
</dbReference>
<comment type="caution">
    <text evidence="1">The sequence shown here is derived from an EMBL/GenBank/DDBJ whole genome shotgun (WGS) entry which is preliminary data.</text>
</comment>
<accession>A0ABR9B2B7</accession>
<dbReference type="InterPro" id="IPR036638">
    <property type="entry name" value="HLH_DNA-bd_sf"/>
</dbReference>
<proteinExistence type="predicted"/>
<protein>
    <submittedName>
        <fullName evidence="1">Aspartyl-phosphate phosphatase Spo0E family protein</fullName>
    </submittedName>
</protein>